<dbReference type="OrthoDB" id="411785at2759"/>
<evidence type="ECO:0000313" key="3">
    <source>
        <dbReference type="Proteomes" id="UP000001568"/>
    </source>
</evidence>
<dbReference type="GeneID" id="5000973"/>
<dbReference type="Proteomes" id="UP000001568">
    <property type="component" value="Chromosome 3"/>
</dbReference>
<sequence>MNGNVRVAAFGPWRSLRFNEVEQGLTYVGDAGADADALPYEYLRVMTAASIGLCARKGLDLVTANGRLFYVGLGSGAAPAFAKKKFAACDVEVCEIDPLVADVAREHLKVGFVDARESESGSREGTSMMRVVLGDCASVLRRRDGLDIVFVDAFDGAGEIPSHLSEDAFLQTCGEALKSDGSLVLNMFNGVRGSPAREAVRDFARRLERWIGPVCSFPVMESPVNVVLSATKRGTGEPRPTREEFVTATKSVGERAGFEWSPHKLVEGAFWVDATGSGEMLESVAGGKRGVLGKFKGRNGTVMPREFENVLESD</sequence>
<dbReference type="Gramene" id="ABO95168">
    <property type="protein sequence ID" value="ABO95168"/>
    <property type="gene ID" value="OSTLU_14496"/>
</dbReference>
<evidence type="ECO:0008006" key="4">
    <source>
        <dbReference type="Google" id="ProtNLM"/>
    </source>
</evidence>
<dbReference type="PANTHER" id="PTHR43317:SF1">
    <property type="entry name" value="THERMOSPERMINE SYNTHASE ACAULIS5"/>
    <property type="match status" value="1"/>
</dbReference>
<reference evidence="2 3" key="1">
    <citation type="journal article" date="2007" name="Proc. Natl. Acad. Sci. U.S.A.">
        <title>The tiny eukaryote Ostreococcus provides genomic insights into the paradox of plankton speciation.</title>
        <authorList>
            <person name="Palenik B."/>
            <person name="Grimwood J."/>
            <person name="Aerts A."/>
            <person name="Rouze P."/>
            <person name="Salamov A."/>
            <person name="Putnam N."/>
            <person name="Dupont C."/>
            <person name="Jorgensen R."/>
            <person name="Derelle E."/>
            <person name="Rombauts S."/>
            <person name="Zhou K."/>
            <person name="Otillar R."/>
            <person name="Merchant S.S."/>
            <person name="Podell S."/>
            <person name="Gaasterland T."/>
            <person name="Napoli C."/>
            <person name="Gendler K."/>
            <person name="Manuell A."/>
            <person name="Tai V."/>
            <person name="Vallon O."/>
            <person name="Piganeau G."/>
            <person name="Jancek S."/>
            <person name="Heijde M."/>
            <person name="Jabbari K."/>
            <person name="Bowler C."/>
            <person name="Lohr M."/>
            <person name="Robbens S."/>
            <person name="Werner G."/>
            <person name="Dubchak I."/>
            <person name="Pazour G.J."/>
            <person name="Ren Q."/>
            <person name="Paulsen I."/>
            <person name="Delwiche C."/>
            <person name="Schmutz J."/>
            <person name="Rokhsar D."/>
            <person name="Van de Peer Y."/>
            <person name="Moreau H."/>
            <person name="Grigoriev I.V."/>
        </authorList>
    </citation>
    <scope>NUCLEOTIDE SEQUENCE [LARGE SCALE GENOMIC DNA]</scope>
    <source>
        <strain evidence="2 3">CCE9901</strain>
    </source>
</reference>
<dbReference type="SUPFAM" id="SSF53335">
    <property type="entry name" value="S-adenosyl-L-methionine-dependent methyltransferases"/>
    <property type="match status" value="1"/>
</dbReference>
<dbReference type="GO" id="GO:0006596">
    <property type="term" value="P:polyamine biosynthetic process"/>
    <property type="evidence" value="ECO:0007669"/>
    <property type="project" value="UniProtKB-KW"/>
</dbReference>
<name>A4RU02_OSTLU</name>
<proteinExistence type="predicted"/>
<organism evidence="2 3">
    <name type="scientific">Ostreococcus lucimarinus (strain CCE9901)</name>
    <dbReference type="NCBI Taxonomy" id="436017"/>
    <lineage>
        <taxon>Eukaryota</taxon>
        <taxon>Viridiplantae</taxon>
        <taxon>Chlorophyta</taxon>
        <taxon>Mamiellophyceae</taxon>
        <taxon>Mamiellales</taxon>
        <taxon>Bathycoccaceae</taxon>
        <taxon>Ostreococcus</taxon>
    </lineage>
</organism>
<dbReference type="AlphaFoldDB" id="A4RU02"/>
<gene>
    <name evidence="2" type="ORF">OSTLU_14496</name>
</gene>
<keyword evidence="1" id="KW-0620">Polyamine biosynthesis</keyword>
<dbReference type="PANTHER" id="PTHR43317">
    <property type="entry name" value="THERMOSPERMINE SYNTHASE ACAULIS5"/>
    <property type="match status" value="1"/>
</dbReference>
<dbReference type="InterPro" id="IPR029063">
    <property type="entry name" value="SAM-dependent_MTases_sf"/>
</dbReference>
<dbReference type="Gene3D" id="3.40.50.150">
    <property type="entry name" value="Vaccinia Virus protein VP39"/>
    <property type="match status" value="1"/>
</dbReference>
<evidence type="ECO:0000256" key="1">
    <source>
        <dbReference type="ARBA" id="ARBA00023115"/>
    </source>
</evidence>
<accession>A4RU02</accession>
<dbReference type="NCBIfam" id="NF037959">
    <property type="entry name" value="MFS_SpdSyn"/>
    <property type="match status" value="1"/>
</dbReference>
<dbReference type="EMBL" id="CP000583">
    <property type="protein sequence ID" value="ABO95168.1"/>
    <property type="molecule type" value="Genomic_DNA"/>
</dbReference>
<keyword evidence="3" id="KW-1185">Reference proteome</keyword>
<evidence type="ECO:0000313" key="2">
    <source>
        <dbReference type="EMBL" id="ABO95168.1"/>
    </source>
</evidence>
<dbReference type="OMA" id="KAYWVET"/>
<dbReference type="RefSeq" id="XP_001416875.1">
    <property type="nucleotide sequence ID" value="XM_001416838.1"/>
</dbReference>
<dbReference type="KEGG" id="olu:OSTLU_14496"/>
<dbReference type="HOGENOM" id="CLU_750870_0_0_1"/>
<protein>
    <recommendedName>
        <fullName evidence="4">PABS domain-containing protein</fullName>
    </recommendedName>
</protein>